<dbReference type="AlphaFoldDB" id="A5C3D7"/>
<name>A5C3D7_VITVI</name>
<reference evidence="2" key="1">
    <citation type="journal article" date="2007" name="PLoS ONE">
        <title>The first genome sequence of an elite grapevine cultivar (Pinot noir Vitis vinifera L.): coping with a highly heterozygous genome.</title>
        <authorList>
            <person name="Velasco R."/>
            <person name="Zharkikh A."/>
            <person name="Troggio M."/>
            <person name="Cartwright D.A."/>
            <person name="Cestaro A."/>
            <person name="Pruss D."/>
            <person name="Pindo M."/>
            <person name="FitzGerald L.M."/>
            <person name="Vezzulli S."/>
            <person name="Reid J."/>
            <person name="Malacarne G."/>
            <person name="Iliev D."/>
            <person name="Coppola G."/>
            <person name="Wardell B."/>
            <person name="Micheletti D."/>
            <person name="Macalma T."/>
            <person name="Facci M."/>
            <person name="Mitchell J.T."/>
            <person name="Perazzolli M."/>
            <person name="Eldredge G."/>
            <person name="Gatto P."/>
            <person name="Oyzerski R."/>
            <person name="Moretto M."/>
            <person name="Gutin N."/>
            <person name="Stefanini M."/>
            <person name="Chen Y."/>
            <person name="Segala C."/>
            <person name="Davenport C."/>
            <person name="Dematte L."/>
            <person name="Mraz A."/>
            <person name="Battilana J."/>
            <person name="Stormo K."/>
            <person name="Costa F."/>
            <person name="Tao Q."/>
            <person name="Si-Ammour A."/>
            <person name="Harkins T."/>
            <person name="Lackey A."/>
            <person name="Perbost C."/>
            <person name="Taillon B."/>
            <person name="Stella A."/>
            <person name="Solovyev V."/>
            <person name="Fawcett J.A."/>
            <person name="Sterck L."/>
            <person name="Vandepoele K."/>
            <person name="Grando S.M."/>
            <person name="Toppo S."/>
            <person name="Moser C."/>
            <person name="Lanchbury J."/>
            <person name="Bogden R."/>
            <person name="Skolnick M."/>
            <person name="Sgaramella V."/>
            <person name="Bhatnagar S.K."/>
            <person name="Fontana P."/>
            <person name="Gutin A."/>
            <person name="Van de Peer Y."/>
            <person name="Salamini F."/>
            <person name="Viola R."/>
        </authorList>
    </citation>
    <scope>NUCLEOTIDE SEQUENCE</scope>
</reference>
<evidence type="ECO:0000313" key="2">
    <source>
        <dbReference type="EMBL" id="CAN81777.1"/>
    </source>
</evidence>
<proteinExistence type="predicted"/>
<feature type="region of interest" description="Disordered" evidence="1">
    <location>
        <begin position="434"/>
        <end position="453"/>
    </location>
</feature>
<evidence type="ECO:0000256" key="1">
    <source>
        <dbReference type="SAM" id="MobiDB-lite"/>
    </source>
</evidence>
<dbReference type="PANTHER" id="PTHR34541">
    <property type="entry name" value="OS01G0729900 PROTEIN"/>
    <property type="match status" value="1"/>
</dbReference>
<gene>
    <name evidence="2" type="ORF">VITISV_034282</name>
</gene>
<protein>
    <submittedName>
        <fullName evidence="2">Uncharacterized protein</fullName>
    </submittedName>
</protein>
<organism evidence="2">
    <name type="scientific">Vitis vinifera</name>
    <name type="common">Grape</name>
    <dbReference type="NCBI Taxonomy" id="29760"/>
    <lineage>
        <taxon>Eukaryota</taxon>
        <taxon>Viridiplantae</taxon>
        <taxon>Streptophyta</taxon>
        <taxon>Embryophyta</taxon>
        <taxon>Tracheophyta</taxon>
        <taxon>Spermatophyta</taxon>
        <taxon>Magnoliopsida</taxon>
        <taxon>eudicotyledons</taxon>
        <taxon>Gunneridae</taxon>
        <taxon>Pentapetalae</taxon>
        <taxon>rosids</taxon>
        <taxon>Vitales</taxon>
        <taxon>Vitaceae</taxon>
        <taxon>Viteae</taxon>
        <taxon>Vitis</taxon>
    </lineage>
</organism>
<accession>A5C3D7</accession>
<dbReference type="PANTHER" id="PTHR34541:SF2">
    <property type="entry name" value="OS01G0729900 PROTEIN"/>
    <property type="match status" value="1"/>
</dbReference>
<dbReference type="ExpressionAtlas" id="A5C3D7">
    <property type="expression patterns" value="baseline and differential"/>
</dbReference>
<dbReference type="EMBL" id="AM480729">
    <property type="protein sequence ID" value="CAN81777.1"/>
    <property type="molecule type" value="Genomic_DNA"/>
</dbReference>
<sequence length="489" mass="55057">MTLIRSTLSSMPIYCMSLFQMPRSVSLRLERIQRDFLWGGGALERKPHLVEWSIICSDKRKGGLGVRSLALLNKALLCKWSWRFAVEREALWRQVISAKYGEEEGGWRSCVVRGSFGVGLWKAIRRGWEAVGNNLAYAVGNGRRIRFWEDKWCGDDKLCSLFPSLYAISLDKEAWVADVWSHSGGGVWAPRFSRSINDWEVIEVERLLLRLQGRRVYSDVEDEVIWTKAKDKRFSVKSLYKDLDPERREEFPANIIWNSVVPPRGTINITSTYDSRTRDVESSLLARGDLWRVEASHGSSTSGSENSSLFLSNVQLGPVLFVRDTTLLLPVHLSKQHLLWYGYDRKFPNGQFTYVSGEGLTTSAFLPVFGGLLQAQGQYPGEMKFSFSCKNKWGTRITPIVQWPDKSFTLGLAQALAWRRSGLMVRPAIQFRREGGGGEEEEEEGGGGGCTWPEARQATASLLVRLSGAFMKGRRLPSSEASKGGIAPP</sequence>